<proteinExistence type="predicted"/>
<feature type="region of interest" description="Disordered" evidence="1">
    <location>
        <begin position="1"/>
        <end position="35"/>
    </location>
</feature>
<dbReference type="OrthoDB" id="4936366at2"/>
<keyword evidence="3" id="KW-1185">Reference proteome</keyword>
<accession>A0A2T0ZQK7</accession>
<evidence type="ECO:0000313" key="2">
    <source>
        <dbReference type="EMBL" id="PRZ38620.1"/>
    </source>
</evidence>
<organism evidence="2 3">
    <name type="scientific">Antricoccus suffuscus</name>
    <dbReference type="NCBI Taxonomy" id="1629062"/>
    <lineage>
        <taxon>Bacteria</taxon>
        <taxon>Bacillati</taxon>
        <taxon>Actinomycetota</taxon>
        <taxon>Actinomycetes</taxon>
        <taxon>Geodermatophilales</taxon>
        <taxon>Antricoccaceae</taxon>
        <taxon>Antricoccus</taxon>
    </lineage>
</organism>
<dbReference type="AlphaFoldDB" id="A0A2T0ZQK7"/>
<evidence type="ECO:0000256" key="1">
    <source>
        <dbReference type="SAM" id="MobiDB-lite"/>
    </source>
</evidence>
<gene>
    <name evidence="2" type="ORF">CLV47_12087</name>
</gene>
<reference evidence="2 3" key="1">
    <citation type="submission" date="2018-03" db="EMBL/GenBank/DDBJ databases">
        <title>Genomic Encyclopedia of Archaeal and Bacterial Type Strains, Phase II (KMG-II): from individual species to whole genera.</title>
        <authorList>
            <person name="Goeker M."/>
        </authorList>
    </citation>
    <scope>NUCLEOTIDE SEQUENCE [LARGE SCALE GENOMIC DNA]</scope>
    <source>
        <strain evidence="2 3">DSM 100065</strain>
    </source>
</reference>
<evidence type="ECO:0000313" key="3">
    <source>
        <dbReference type="Proteomes" id="UP000237752"/>
    </source>
</evidence>
<comment type="caution">
    <text evidence="2">The sequence shown here is derived from an EMBL/GenBank/DDBJ whole genome shotgun (WGS) entry which is preliminary data.</text>
</comment>
<dbReference type="RefSeq" id="WP_146135443.1">
    <property type="nucleotide sequence ID" value="NZ_PVUE01000020.1"/>
</dbReference>
<dbReference type="Proteomes" id="UP000237752">
    <property type="component" value="Unassembled WGS sequence"/>
</dbReference>
<dbReference type="EMBL" id="PVUE01000020">
    <property type="protein sequence ID" value="PRZ38620.1"/>
    <property type="molecule type" value="Genomic_DNA"/>
</dbReference>
<sequence length="308" mass="33198">MRRRDSNAAVEGESDSSTPVLPFRPRRPRRAGAREATSLTAVEVRARWRRATLDSGWSFPADWWVPAIDAITEAFVAGQSVLPGFHRLGMARSDAGVPMQETLCDATEFASLAREILASDAHSARLGMVDATTIVQVAATGWAERISIAGAGAEASDPLTQLARPNYLPVRLGEIYRAAESKGESVCHTHAIVVVSLLHASDRAERFDPAGSSPFETIDRSRHMVTLSGVLHSVFSSGETLATLGPSTAAVIAARDRGLSARVTALRELLERERLSHSAPYLPPVGVWLEGLPTSLRHAVQLLGELKR</sequence>
<protein>
    <submittedName>
        <fullName evidence="2">Uncharacterized protein</fullName>
    </submittedName>
</protein>
<name>A0A2T0ZQK7_9ACTN</name>